<keyword evidence="5 9" id="KW-0808">Transferase</keyword>
<dbReference type="Gene3D" id="1.10.357.140">
    <property type="entry name" value="UbiA prenyltransferase"/>
    <property type="match status" value="1"/>
</dbReference>
<dbReference type="PANTHER" id="PTHR11048:SF28">
    <property type="entry name" value="4-HYDROXYBENZOATE POLYPRENYLTRANSFERASE, MITOCHONDRIAL"/>
    <property type="match status" value="1"/>
</dbReference>
<dbReference type="HAMAP" id="MF_01635">
    <property type="entry name" value="UbiA"/>
    <property type="match status" value="1"/>
</dbReference>
<keyword evidence="7 9" id="KW-1133">Transmembrane helix</keyword>
<evidence type="ECO:0000256" key="7">
    <source>
        <dbReference type="ARBA" id="ARBA00022989"/>
    </source>
</evidence>
<evidence type="ECO:0000256" key="3">
    <source>
        <dbReference type="ARBA" id="ARBA00005179"/>
    </source>
</evidence>
<feature type="transmembrane region" description="Helical" evidence="9">
    <location>
        <begin position="225"/>
        <end position="242"/>
    </location>
</feature>
<feature type="transmembrane region" description="Helical" evidence="9">
    <location>
        <begin position="321"/>
        <end position="340"/>
    </location>
</feature>
<dbReference type="GO" id="GO:0005743">
    <property type="term" value="C:mitochondrial inner membrane"/>
    <property type="evidence" value="ECO:0007669"/>
    <property type="project" value="UniProtKB-SubCell"/>
</dbReference>
<keyword evidence="9" id="KW-0496">Mitochondrion</keyword>
<dbReference type="GO" id="GO:0006744">
    <property type="term" value="P:ubiquinone biosynthetic process"/>
    <property type="evidence" value="ECO:0007669"/>
    <property type="project" value="UniProtKB-UniRule"/>
</dbReference>
<proteinExistence type="inferred from homology"/>
<evidence type="ECO:0000256" key="9">
    <source>
        <dbReference type="HAMAP-Rule" id="MF_03189"/>
    </source>
</evidence>
<dbReference type="InterPro" id="IPR006370">
    <property type="entry name" value="HB_polyprenyltransferase-like"/>
</dbReference>
<accession>T1YT50</accession>
<keyword evidence="8 9" id="KW-0472">Membrane</keyword>
<feature type="transmembrane region" description="Helical" evidence="9">
    <location>
        <begin position="378"/>
        <end position="400"/>
    </location>
</feature>
<dbReference type="FunFam" id="1.10.357.140:FF:000008">
    <property type="entry name" value="4-hydroxybenzoate octaprenyltransferase"/>
    <property type="match status" value="1"/>
</dbReference>
<protein>
    <recommendedName>
        <fullName evidence="9">4-hydroxybenzoate polyprenyltransferase, mitochondrial</fullName>
        <shortName evidence="9">4-HB polyprenyltransferase</shortName>
        <ecNumber evidence="9">2.5.1.39</ecNumber>
    </recommendedName>
    <alternativeName>
        <fullName evidence="9">Para-hydroxybenzoate--polyprenyltransferase</fullName>
        <shortName evidence="9">PHB:PPT</shortName>
        <shortName evidence="9">PHB:polyprenyltransferase</shortName>
    </alternativeName>
</protein>
<evidence type="ECO:0000256" key="8">
    <source>
        <dbReference type="ARBA" id="ARBA00023136"/>
    </source>
</evidence>
<dbReference type="InterPro" id="IPR044878">
    <property type="entry name" value="UbiA_sf"/>
</dbReference>
<feature type="transmembrane region" description="Helical" evidence="9">
    <location>
        <begin position="278"/>
        <end position="297"/>
    </location>
</feature>
<name>T1YT50_STROO</name>
<comment type="cofactor">
    <cofactor evidence="1 9">
        <name>Mg(2+)</name>
        <dbReference type="ChEBI" id="CHEBI:18420"/>
    </cofactor>
</comment>
<keyword evidence="6 9" id="KW-0812">Transmembrane</keyword>
<evidence type="ECO:0000313" key="10">
    <source>
        <dbReference type="EMBL" id="AGU68120.1"/>
    </source>
</evidence>
<evidence type="ECO:0000256" key="5">
    <source>
        <dbReference type="ARBA" id="ARBA00022679"/>
    </source>
</evidence>
<keyword evidence="9" id="KW-0831">Ubiquinone biosynthesis</keyword>
<comment type="function">
    <text evidence="9">Catalyzes the prenylation of para-hydroxybenzoate (PHB) with an all-trans polyprenyl group. Mediates the second step in the final reaction sequence of coenzyme Q (CoQ) biosynthesis, which is the condensation of the polyisoprenoid side chain with PHB, generating the first membrane-bound Q intermediate.</text>
</comment>
<dbReference type="GO" id="GO:0008412">
    <property type="term" value="F:4-hydroxybenzoate polyprenyltransferase activity"/>
    <property type="evidence" value="ECO:0007669"/>
    <property type="project" value="UniProtKB-EC"/>
</dbReference>
<keyword evidence="9" id="KW-0414">Isoprene biosynthesis</keyword>
<dbReference type="PANTHER" id="PTHR11048">
    <property type="entry name" value="PRENYLTRANSFERASES"/>
    <property type="match status" value="1"/>
</dbReference>
<dbReference type="Pfam" id="PF01040">
    <property type="entry name" value="UbiA"/>
    <property type="match status" value="1"/>
</dbReference>
<dbReference type="EC" id="2.5.1.39" evidence="9"/>
<comment type="pathway">
    <text evidence="3">Secondary metabolite biosynthesis.</text>
</comment>
<dbReference type="GO" id="GO:0008299">
    <property type="term" value="P:isoprenoid biosynthetic process"/>
    <property type="evidence" value="ECO:0007669"/>
    <property type="project" value="UniProtKB-UniRule"/>
</dbReference>
<dbReference type="PROSITE" id="PS00943">
    <property type="entry name" value="UBIA"/>
    <property type="match status" value="1"/>
</dbReference>
<reference evidence="10" key="1">
    <citation type="journal article" date="2013" name="PLoS ONE">
        <title>Biosynthesis of vitamins and cofactors in bacterium-harbouring trypanosomatids depends on the symbiotic association as revealed by genomic analyses.</title>
        <authorList>
            <person name="Klein C.C."/>
            <person name="Alves J.M."/>
            <person name="Serrano M.G."/>
            <person name="Buck G.A."/>
            <person name="Vasconcelos A.T."/>
            <person name="Sagot M.F."/>
            <person name="Teixeira M.M."/>
            <person name="Camargo E.P."/>
            <person name="Motta M.C."/>
        </authorList>
    </citation>
    <scope>NUCLEOTIDE SEQUENCE</scope>
    <source>
        <strain evidence="10">TCC290E</strain>
    </source>
</reference>
<comment type="pathway">
    <text evidence="9">Cofactor biosynthesis; ubiquinone biosynthesis.</text>
</comment>
<dbReference type="EMBL" id="KF160127">
    <property type="protein sequence ID" value="AGU68120.1"/>
    <property type="molecule type" value="Genomic_DNA"/>
</dbReference>
<dbReference type="AlphaFoldDB" id="T1YT50"/>
<evidence type="ECO:0000256" key="2">
    <source>
        <dbReference type="ARBA" id="ARBA00004141"/>
    </source>
</evidence>
<dbReference type="InterPro" id="IPR030470">
    <property type="entry name" value="UbiA_prenylTrfase_CS"/>
</dbReference>
<evidence type="ECO:0000256" key="1">
    <source>
        <dbReference type="ARBA" id="ARBA00001946"/>
    </source>
</evidence>
<dbReference type="CDD" id="cd13959">
    <property type="entry name" value="PT_UbiA_COQ2"/>
    <property type="match status" value="1"/>
</dbReference>
<comment type="catalytic activity">
    <reaction evidence="9">
        <text>an all-trans-polyprenyl diphosphate + 4-hydroxybenzoate = a 4-hydroxy-3-(all-trans-polyprenyl)benzoate + diphosphate</text>
        <dbReference type="Rhea" id="RHEA:44504"/>
        <dbReference type="Rhea" id="RHEA-COMP:9514"/>
        <dbReference type="Rhea" id="RHEA-COMP:9564"/>
        <dbReference type="ChEBI" id="CHEBI:17879"/>
        <dbReference type="ChEBI" id="CHEBI:33019"/>
        <dbReference type="ChEBI" id="CHEBI:58914"/>
        <dbReference type="ChEBI" id="CHEBI:78396"/>
        <dbReference type="EC" id="2.5.1.39"/>
    </reaction>
</comment>
<comment type="subcellular location">
    <subcellularLocation>
        <location evidence="2">Membrane</location>
        <topology evidence="2">Multi-pass membrane protein</topology>
    </subcellularLocation>
    <subcellularLocation>
        <location evidence="9">Mitochondrion inner membrane</location>
        <topology evidence="9">Multi-pass membrane protein</topology>
        <orientation evidence="9">Matrix side</orientation>
    </subcellularLocation>
</comment>
<feature type="transmembrane region" description="Helical" evidence="9">
    <location>
        <begin position="115"/>
        <end position="138"/>
    </location>
</feature>
<comment type="similarity">
    <text evidence="4 9">Belongs to the UbiA prenyltransferase family.</text>
</comment>
<keyword evidence="9" id="KW-0999">Mitochondrion inner membrane</keyword>
<dbReference type="UniPathway" id="UPA00232"/>
<dbReference type="InterPro" id="IPR039653">
    <property type="entry name" value="Prenyltransferase"/>
</dbReference>
<dbReference type="InterPro" id="IPR000537">
    <property type="entry name" value="UbiA_prenyltransferase"/>
</dbReference>
<sequence>MLRSSFFLFNKKVTRKWTKKAITSASAHFPDRVVQVDPASVRTESNTSAKETRTWTLNETVIDKNMYKSTMPVSSLGADNRGNYDHMAPQAPSHIQFLTKQFLLYRDLVRMDKPVGWQLLCIPCCWGSALAVTRALVWEGADPLVLAAPLIPVHLLLFFVGGAYLMRSVGCIVNDMWDREFDRQVERTASRPLASGAMSMRTASLILVSHVAAAGFIAVNLSPPALAACLAITPIWIIYPFMKRITYAPQFFLGLCFNWGIFVGYAAVLGRVDLAVCLPIYISAVIWTVLYDTIYAYQDRKDDLKCGVKSTAIWIGDRKHILFTMVPLVGLGMLISGVAASQSLPYYVGLGLSLGYLYHIVDDVNIYDAWSCGRGFRLNVIFGLFIFFSMCAGNLCWALASQHEKDKDKLSDSLSAEEKAKATGLVKYIYFNQQPRERLYDASQFNTVDRIVHPAFVYSECHKAERARRQQASGAAQEATGDKAGEDDEEIVIPAWMRREYMGQNLGTFLRFCGVREETINEWTKLYYEMLDHYNMFSAFKF</sequence>
<evidence type="ECO:0000256" key="4">
    <source>
        <dbReference type="ARBA" id="ARBA00005985"/>
    </source>
</evidence>
<organism evidence="10">
    <name type="scientific">Strigomonas oncopelti</name>
    <name type="common">Parasitic flagellate</name>
    <name type="synonym">Crithidia oncopelti</name>
    <dbReference type="NCBI Taxonomy" id="5657"/>
    <lineage>
        <taxon>Eukaryota</taxon>
        <taxon>Discoba</taxon>
        <taxon>Euglenozoa</taxon>
        <taxon>Kinetoplastea</taxon>
        <taxon>Metakinetoplastina</taxon>
        <taxon>Trypanosomatida</taxon>
        <taxon>Trypanosomatidae</taxon>
        <taxon>Strigomonadinae</taxon>
        <taxon>Strigomonas</taxon>
    </lineage>
</organism>
<evidence type="ECO:0000256" key="6">
    <source>
        <dbReference type="ARBA" id="ARBA00022692"/>
    </source>
</evidence>
<feature type="transmembrane region" description="Helical" evidence="9">
    <location>
        <begin position="144"/>
        <end position="166"/>
    </location>
</feature>
<feature type="transmembrane region" description="Helical" evidence="9">
    <location>
        <begin position="251"/>
        <end position="272"/>
    </location>
</feature>